<gene>
    <name evidence="8" type="ORF">C900_01228</name>
</gene>
<feature type="active site" description="Charge relay system" evidence="5">
    <location>
        <position position="137"/>
    </location>
</feature>
<dbReference type="PRINTS" id="PR00723">
    <property type="entry name" value="SUBTILISIN"/>
</dbReference>
<feature type="domain" description="Peptidase S8/S53" evidence="6">
    <location>
        <begin position="88"/>
        <end position="361"/>
    </location>
</feature>
<evidence type="ECO:0000256" key="3">
    <source>
        <dbReference type="ARBA" id="ARBA00022801"/>
    </source>
</evidence>
<comment type="similarity">
    <text evidence="1 5">Belongs to the peptidase S8 family.</text>
</comment>
<dbReference type="AlphaFoldDB" id="L8JY32"/>
<evidence type="ECO:0000256" key="4">
    <source>
        <dbReference type="ARBA" id="ARBA00022825"/>
    </source>
</evidence>
<evidence type="ECO:0000256" key="2">
    <source>
        <dbReference type="ARBA" id="ARBA00022670"/>
    </source>
</evidence>
<accession>L8JY32</accession>
<evidence type="ECO:0000259" key="6">
    <source>
        <dbReference type="Pfam" id="PF00082"/>
    </source>
</evidence>
<dbReference type="PATRIC" id="fig|1237149.3.peg.1370"/>
<feature type="active site" description="Charge relay system" evidence="5">
    <location>
        <position position="97"/>
    </location>
</feature>
<dbReference type="CDD" id="cd07493">
    <property type="entry name" value="Peptidases_S8_9"/>
    <property type="match status" value="1"/>
</dbReference>
<evidence type="ECO:0000313" key="8">
    <source>
        <dbReference type="EMBL" id="ELR72554.1"/>
    </source>
</evidence>
<dbReference type="InterPro" id="IPR026444">
    <property type="entry name" value="Secre_tail"/>
</dbReference>
<evidence type="ECO:0000313" key="9">
    <source>
        <dbReference type="Proteomes" id="UP000011135"/>
    </source>
</evidence>
<dbReference type="InterPro" id="IPR036852">
    <property type="entry name" value="Peptidase_S8/S53_dom_sf"/>
</dbReference>
<feature type="domain" description="Secretion system C-terminal sorting" evidence="7">
    <location>
        <begin position="380"/>
        <end position="456"/>
    </location>
</feature>
<dbReference type="InterPro" id="IPR051048">
    <property type="entry name" value="Peptidase_S8/S53_subtilisin"/>
</dbReference>
<dbReference type="PROSITE" id="PS51892">
    <property type="entry name" value="SUBTILASE"/>
    <property type="match status" value="1"/>
</dbReference>
<dbReference type="GO" id="GO:0004252">
    <property type="term" value="F:serine-type endopeptidase activity"/>
    <property type="evidence" value="ECO:0007669"/>
    <property type="project" value="UniProtKB-UniRule"/>
</dbReference>
<keyword evidence="9" id="KW-1185">Reference proteome</keyword>
<proteinExistence type="inferred from homology"/>
<reference evidence="8 9" key="1">
    <citation type="submission" date="2012-12" db="EMBL/GenBank/DDBJ databases">
        <title>Genome assembly of Fulvivirga imtechensis AK7.</title>
        <authorList>
            <person name="Nupur N."/>
            <person name="Khatri I."/>
            <person name="Kumar R."/>
            <person name="Subramanian S."/>
            <person name="Pinnaka A."/>
        </authorList>
    </citation>
    <scope>NUCLEOTIDE SEQUENCE [LARGE SCALE GENOMIC DNA]</scope>
    <source>
        <strain evidence="8 9">AK7</strain>
    </source>
</reference>
<dbReference type="Pfam" id="PF18962">
    <property type="entry name" value="Por_Secre_tail"/>
    <property type="match status" value="1"/>
</dbReference>
<feature type="active site" description="Charge relay system" evidence="5">
    <location>
        <position position="315"/>
    </location>
</feature>
<evidence type="ECO:0000259" key="7">
    <source>
        <dbReference type="Pfam" id="PF18962"/>
    </source>
</evidence>
<dbReference type="Proteomes" id="UP000011135">
    <property type="component" value="Unassembled WGS sequence"/>
</dbReference>
<evidence type="ECO:0000256" key="5">
    <source>
        <dbReference type="PROSITE-ProRule" id="PRU01240"/>
    </source>
</evidence>
<dbReference type="NCBIfam" id="TIGR04183">
    <property type="entry name" value="Por_Secre_tail"/>
    <property type="match status" value="1"/>
</dbReference>
<dbReference type="InterPro" id="IPR015500">
    <property type="entry name" value="Peptidase_S8_subtilisin-rel"/>
</dbReference>
<sequence>MDGVESTGAEVYYTTRWLNGALIQADESLIEAIEALGYVDSVVYVAPGVRLTKNSRKWEAFEESPPAQTSTQLQMLGVDALHGEGYHGEGVTVAFFDGGFVGVNNVTAFQHIFFDNRMKYAFNLVENSQDVFKSSNHGTKVFSATAGLMAGQFTGTAYGADFMLFITEDAASEYRIEEYNWLIAAEKADSAGVDIISSSVGYFDFDDPSMNYSYEDMDGKTTIVAQAAKMASERGILIVASAGNEGNKSWRYITTPADVESILAVGSVNSTGEVSSFSSRGPTADGRVKPDVMALGSGTTVINESGMISKGTGTSFAAPLITGLAAGIWQAYPELTNYELMDLIKSIGSHADIPDNSYGHGIPDYTLLATPDPGSLSFSVFPNPVAIEDLKIKSCCRQETTAEARVIDATGKVVKHLLFNFARNQNQHRLYVDDLRQGLYLLVLRSSTGTEMHRIVKY</sequence>
<dbReference type="InterPro" id="IPR023828">
    <property type="entry name" value="Peptidase_S8_Ser-AS"/>
</dbReference>
<dbReference type="Pfam" id="PF00082">
    <property type="entry name" value="Peptidase_S8"/>
    <property type="match status" value="1"/>
</dbReference>
<comment type="caution">
    <text evidence="8">The sequence shown here is derived from an EMBL/GenBank/DDBJ whole genome shotgun (WGS) entry which is preliminary data.</text>
</comment>
<dbReference type="SUPFAM" id="SSF52743">
    <property type="entry name" value="Subtilisin-like"/>
    <property type="match status" value="1"/>
</dbReference>
<dbReference type="InterPro" id="IPR000209">
    <property type="entry name" value="Peptidase_S8/S53_dom"/>
</dbReference>
<dbReference type="Gene3D" id="3.40.50.200">
    <property type="entry name" value="Peptidase S8/S53 domain"/>
    <property type="match status" value="1"/>
</dbReference>
<dbReference type="PANTHER" id="PTHR43399:SF4">
    <property type="entry name" value="CELL WALL-ASSOCIATED PROTEASE"/>
    <property type="match status" value="1"/>
</dbReference>
<organism evidence="8 9">
    <name type="scientific">Fulvivirga imtechensis AK7</name>
    <dbReference type="NCBI Taxonomy" id="1237149"/>
    <lineage>
        <taxon>Bacteria</taxon>
        <taxon>Pseudomonadati</taxon>
        <taxon>Bacteroidota</taxon>
        <taxon>Cytophagia</taxon>
        <taxon>Cytophagales</taxon>
        <taxon>Fulvivirgaceae</taxon>
        <taxon>Fulvivirga</taxon>
    </lineage>
</organism>
<evidence type="ECO:0000256" key="1">
    <source>
        <dbReference type="ARBA" id="ARBA00011073"/>
    </source>
</evidence>
<protein>
    <submittedName>
        <fullName evidence="8">Putative exported serine protease, subtilase family protein</fullName>
    </submittedName>
</protein>
<dbReference type="EMBL" id="AMZN01000016">
    <property type="protein sequence ID" value="ELR72554.1"/>
    <property type="molecule type" value="Genomic_DNA"/>
</dbReference>
<keyword evidence="3 5" id="KW-0378">Hydrolase</keyword>
<keyword evidence="4 5" id="KW-0720">Serine protease</keyword>
<dbReference type="STRING" id="1237149.C900_01228"/>
<dbReference type="eggNOG" id="COG1404">
    <property type="taxonomic scope" value="Bacteria"/>
</dbReference>
<dbReference type="PANTHER" id="PTHR43399">
    <property type="entry name" value="SUBTILISIN-RELATED"/>
    <property type="match status" value="1"/>
</dbReference>
<name>L8JY32_9BACT</name>
<keyword evidence="2 5" id="KW-0645">Protease</keyword>
<dbReference type="PROSITE" id="PS00138">
    <property type="entry name" value="SUBTILASE_SER"/>
    <property type="match status" value="1"/>
</dbReference>
<dbReference type="GO" id="GO:0006508">
    <property type="term" value="P:proteolysis"/>
    <property type="evidence" value="ECO:0007669"/>
    <property type="project" value="UniProtKB-KW"/>
</dbReference>